<dbReference type="AlphaFoldDB" id="A0A8J5ZGI6"/>
<reference evidence="1 2" key="1">
    <citation type="journal article" date="2021" name="bioRxiv">
        <title>The Gossypium anomalum genome as a resource for cotton improvement and evolutionary analysis of hybrid incompatibility.</title>
        <authorList>
            <person name="Grover C.E."/>
            <person name="Yuan D."/>
            <person name="Arick M.A."/>
            <person name="Miller E.R."/>
            <person name="Hu G."/>
            <person name="Peterson D.G."/>
            <person name="Wendel J.F."/>
            <person name="Udall J.A."/>
        </authorList>
    </citation>
    <scope>NUCLEOTIDE SEQUENCE [LARGE SCALE GENOMIC DNA]</scope>
    <source>
        <strain evidence="1">JFW-Udall</strain>
        <tissue evidence="1">Leaf</tissue>
    </source>
</reference>
<accession>A0A8J5ZGI6</accession>
<protein>
    <submittedName>
        <fullName evidence="1">Uncharacterized protein</fullName>
    </submittedName>
</protein>
<gene>
    <name evidence="1" type="ORF">CXB51_006094</name>
</gene>
<keyword evidence="2" id="KW-1185">Reference proteome</keyword>
<name>A0A8J5ZGI6_9ROSI</name>
<sequence>MFLAYEKTKRQIRESVTREEGLAPSQCPKLPCATLEDHQCLVALPHHRFTEQDQVQSSTSLMWPSRGVHDAEGHATCGAWGPPWLRQLRVLAARVFSFL</sequence>
<comment type="caution">
    <text evidence="1">The sequence shown here is derived from an EMBL/GenBank/DDBJ whole genome shotgun (WGS) entry which is preliminary data.</text>
</comment>
<dbReference type="OrthoDB" id="10417710at2759"/>
<organism evidence="1 2">
    <name type="scientific">Gossypium anomalum</name>
    <dbReference type="NCBI Taxonomy" id="47600"/>
    <lineage>
        <taxon>Eukaryota</taxon>
        <taxon>Viridiplantae</taxon>
        <taxon>Streptophyta</taxon>
        <taxon>Embryophyta</taxon>
        <taxon>Tracheophyta</taxon>
        <taxon>Spermatophyta</taxon>
        <taxon>Magnoliopsida</taxon>
        <taxon>eudicotyledons</taxon>
        <taxon>Gunneridae</taxon>
        <taxon>Pentapetalae</taxon>
        <taxon>rosids</taxon>
        <taxon>malvids</taxon>
        <taxon>Malvales</taxon>
        <taxon>Malvaceae</taxon>
        <taxon>Malvoideae</taxon>
        <taxon>Gossypium</taxon>
    </lineage>
</organism>
<dbReference type="Proteomes" id="UP000701853">
    <property type="component" value="Chromosome 3"/>
</dbReference>
<evidence type="ECO:0000313" key="1">
    <source>
        <dbReference type="EMBL" id="KAG8499666.1"/>
    </source>
</evidence>
<proteinExistence type="predicted"/>
<evidence type="ECO:0000313" key="2">
    <source>
        <dbReference type="Proteomes" id="UP000701853"/>
    </source>
</evidence>
<dbReference type="EMBL" id="JAHUZN010000003">
    <property type="protein sequence ID" value="KAG8499666.1"/>
    <property type="molecule type" value="Genomic_DNA"/>
</dbReference>